<organism evidence="2 3">
    <name type="scientific">Purpureocillium lilacinum</name>
    <name type="common">Paecilomyces lilacinus</name>
    <dbReference type="NCBI Taxonomy" id="33203"/>
    <lineage>
        <taxon>Eukaryota</taxon>
        <taxon>Fungi</taxon>
        <taxon>Dikarya</taxon>
        <taxon>Ascomycota</taxon>
        <taxon>Pezizomycotina</taxon>
        <taxon>Sordariomycetes</taxon>
        <taxon>Hypocreomycetidae</taxon>
        <taxon>Hypocreales</taxon>
        <taxon>Ophiocordycipitaceae</taxon>
        <taxon>Purpureocillium</taxon>
    </lineage>
</organism>
<accession>A0ABR0BW51</accession>
<feature type="compositionally biased region" description="Pro residues" evidence="1">
    <location>
        <begin position="284"/>
        <end position="301"/>
    </location>
</feature>
<dbReference type="EMBL" id="JAWRVI010000027">
    <property type="protein sequence ID" value="KAK4088101.1"/>
    <property type="molecule type" value="Genomic_DNA"/>
</dbReference>
<evidence type="ECO:0000313" key="3">
    <source>
        <dbReference type="Proteomes" id="UP001287286"/>
    </source>
</evidence>
<reference evidence="2 3" key="1">
    <citation type="journal article" date="2024" name="Microbiol. Resour. Announc.">
        <title>Genome annotations for the ascomycete fungi Trichoderma harzianum, Trichoderma aggressivum, and Purpureocillium lilacinum.</title>
        <authorList>
            <person name="Beijen E.P.W."/>
            <person name="Ohm R.A."/>
        </authorList>
    </citation>
    <scope>NUCLEOTIDE SEQUENCE [LARGE SCALE GENOMIC DNA]</scope>
    <source>
        <strain evidence="2 3">CBS 150709</strain>
    </source>
</reference>
<sequence length="314" mass="33352">MPARPLLGPAPARAAEPICGAKSGDGKMGSRPISPSGMASRPVRAPPMGCGCRGQNGVGFRRTGFGRRSPSRNQSDMWCLVFDCFGREREAEREKDGWMEGDGSVASACCTFFFAALALLTRPPSRAPQVLFNKATCELRNPLLNPPTPSLSARAAHSSGHARSGQGIVEIGSTWAAVRLGAPHRVPHMLGACGVAVVRQLRVGARQRPWLATLPRFLPPPSPPSRAGLSLSLSLAGVVWDTTARGGRAVPSALPPPETLAGSHFPFKTWRYPDLAPRLVAFSSPPPPAARLPSQTPPVPRPFRYRPSSEAVAV</sequence>
<name>A0ABR0BW51_PURLI</name>
<feature type="compositionally biased region" description="Low complexity" evidence="1">
    <location>
        <begin position="1"/>
        <end position="17"/>
    </location>
</feature>
<evidence type="ECO:0000256" key="1">
    <source>
        <dbReference type="SAM" id="MobiDB-lite"/>
    </source>
</evidence>
<gene>
    <name evidence="2" type="ORF">Purlil1_7580</name>
</gene>
<feature type="region of interest" description="Disordered" evidence="1">
    <location>
        <begin position="283"/>
        <end position="314"/>
    </location>
</feature>
<keyword evidence="3" id="KW-1185">Reference proteome</keyword>
<comment type="caution">
    <text evidence="2">The sequence shown here is derived from an EMBL/GenBank/DDBJ whole genome shotgun (WGS) entry which is preliminary data.</text>
</comment>
<protein>
    <submittedName>
        <fullName evidence="2">Uncharacterized protein</fullName>
    </submittedName>
</protein>
<proteinExistence type="predicted"/>
<evidence type="ECO:0000313" key="2">
    <source>
        <dbReference type="EMBL" id="KAK4088101.1"/>
    </source>
</evidence>
<feature type="region of interest" description="Disordered" evidence="1">
    <location>
        <begin position="1"/>
        <end position="46"/>
    </location>
</feature>
<dbReference type="Proteomes" id="UP001287286">
    <property type="component" value="Unassembled WGS sequence"/>
</dbReference>